<keyword evidence="7" id="KW-1185">Reference proteome</keyword>
<dbReference type="Pfam" id="PF01124">
    <property type="entry name" value="MAPEG"/>
    <property type="match status" value="1"/>
</dbReference>
<protein>
    <submittedName>
        <fullName evidence="6">MAPEG family protein</fullName>
    </submittedName>
</protein>
<evidence type="ECO:0000313" key="6">
    <source>
        <dbReference type="EMBL" id="MCM2678552.1"/>
    </source>
</evidence>
<keyword evidence="4 5" id="KW-0472">Membrane</keyword>
<organism evidence="6 7">
    <name type="scientific">Echinimonas agarilytica</name>
    <dbReference type="NCBI Taxonomy" id="1215918"/>
    <lineage>
        <taxon>Bacteria</taxon>
        <taxon>Pseudomonadati</taxon>
        <taxon>Pseudomonadota</taxon>
        <taxon>Gammaproteobacteria</taxon>
        <taxon>Alteromonadales</taxon>
        <taxon>Echinimonadaceae</taxon>
        <taxon>Echinimonas</taxon>
    </lineage>
</organism>
<dbReference type="GO" id="GO:0004364">
    <property type="term" value="F:glutathione transferase activity"/>
    <property type="evidence" value="ECO:0007669"/>
    <property type="project" value="TreeGrafter"/>
</dbReference>
<gene>
    <name evidence="6" type="ORF">NAF29_02560</name>
</gene>
<dbReference type="InterPro" id="IPR050997">
    <property type="entry name" value="MAPEG"/>
</dbReference>
<dbReference type="PANTHER" id="PTHR10250:SF15">
    <property type="entry name" value="MICROSOMAL GLUTATHIONE S-TRANSFERASE-RELATED"/>
    <property type="match status" value="1"/>
</dbReference>
<keyword evidence="2 5" id="KW-0812">Transmembrane</keyword>
<dbReference type="PANTHER" id="PTHR10250">
    <property type="entry name" value="MICROSOMAL GLUTATHIONE S-TRANSFERASE"/>
    <property type="match status" value="1"/>
</dbReference>
<dbReference type="InterPro" id="IPR001129">
    <property type="entry name" value="Membr-assoc_MAPEG"/>
</dbReference>
<reference evidence="6 7" key="1">
    <citation type="journal article" date="2013" name="Antonie Van Leeuwenhoek">
        <title>Echinimonas agarilytica gen. nov., sp. nov., a new gammaproteobacterium isolated from the sea urchin Strongylocentrotus intermedius.</title>
        <authorList>
            <person name="Nedashkovskaya O.I."/>
            <person name="Stenkova A.M."/>
            <person name="Zhukova N.V."/>
            <person name="Van Trappen S."/>
            <person name="Lee J.S."/>
            <person name="Kim S.B."/>
        </authorList>
    </citation>
    <scope>NUCLEOTIDE SEQUENCE [LARGE SCALE GENOMIC DNA]</scope>
    <source>
        <strain evidence="6 7">KMM 6351</strain>
    </source>
</reference>
<evidence type="ECO:0000256" key="1">
    <source>
        <dbReference type="ARBA" id="ARBA00004141"/>
    </source>
</evidence>
<dbReference type="GO" id="GO:0004602">
    <property type="term" value="F:glutathione peroxidase activity"/>
    <property type="evidence" value="ECO:0007669"/>
    <property type="project" value="TreeGrafter"/>
</dbReference>
<evidence type="ECO:0000313" key="7">
    <source>
        <dbReference type="Proteomes" id="UP001165393"/>
    </source>
</evidence>
<dbReference type="InterPro" id="IPR023352">
    <property type="entry name" value="MAPEG-like_dom_sf"/>
</dbReference>
<dbReference type="GO" id="GO:0006691">
    <property type="term" value="P:leukotriene metabolic process"/>
    <property type="evidence" value="ECO:0007669"/>
    <property type="project" value="UniProtKB-ARBA"/>
</dbReference>
<dbReference type="Proteomes" id="UP001165393">
    <property type="component" value="Unassembled WGS sequence"/>
</dbReference>
<dbReference type="GO" id="GO:0016020">
    <property type="term" value="C:membrane"/>
    <property type="evidence" value="ECO:0007669"/>
    <property type="project" value="UniProtKB-SubCell"/>
</dbReference>
<comment type="subcellular location">
    <subcellularLocation>
        <location evidence="1">Membrane</location>
        <topology evidence="1">Multi-pass membrane protein</topology>
    </subcellularLocation>
</comment>
<comment type="caution">
    <text evidence="6">The sequence shown here is derived from an EMBL/GenBank/DDBJ whole genome shotgun (WGS) entry which is preliminary data.</text>
</comment>
<evidence type="ECO:0000256" key="5">
    <source>
        <dbReference type="SAM" id="Phobius"/>
    </source>
</evidence>
<dbReference type="AlphaFoldDB" id="A0AA41W488"/>
<evidence type="ECO:0000256" key="3">
    <source>
        <dbReference type="ARBA" id="ARBA00022989"/>
    </source>
</evidence>
<proteinExistence type="predicted"/>
<evidence type="ECO:0000256" key="4">
    <source>
        <dbReference type="ARBA" id="ARBA00023136"/>
    </source>
</evidence>
<dbReference type="Gene3D" id="1.20.120.550">
    <property type="entry name" value="Membrane associated eicosanoid/glutathione metabolism-like domain"/>
    <property type="match status" value="1"/>
</dbReference>
<sequence>MLWIALITCLILITYVGSVLLVGYTRVKTGIKAPATTGDERFEIAYRCQMNTLEQMVVAIPSMWLLATYQSVSLAIGLGTAFIIGRVIYIVCYVRDPNSRAVGFSIGFLASMAMLIGAIYGIIRSLV</sequence>
<feature type="transmembrane region" description="Helical" evidence="5">
    <location>
        <begin position="101"/>
        <end position="123"/>
    </location>
</feature>
<keyword evidence="3 5" id="KW-1133">Transmembrane helix</keyword>
<accession>A0AA41W488</accession>
<dbReference type="SUPFAM" id="SSF161084">
    <property type="entry name" value="MAPEG domain-like"/>
    <property type="match status" value="1"/>
</dbReference>
<name>A0AA41W488_9GAMM</name>
<dbReference type="EMBL" id="JAMQGP010000001">
    <property type="protein sequence ID" value="MCM2678552.1"/>
    <property type="molecule type" value="Genomic_DNA"/>
</dbReference>
<evidence type="ECO:0000256" key="2">
    <source>
        <dbReference type="ARBA" id="ARBA00022692"/>
    </source>
</evidence>
<feature type="transmembrane region" description="Helical" evidence="5">
    <location>
        <begin position="72"/>
        <end position="94"/>
    </location>
</feature>
<dbReference type="RefSeq" id="WP_251259915.1">
    <property type="nucleotide sequence ID" value="NZ_JAMQGP010000001.1"/>
</dbReference>